<dbReference type="CDD" id="cd01734">
    <property type="entry name" value="YlxS_C"/>
    <property type="match status" value="1"/>
</dbReference>
<dbReference type="EMBL" id="SPUH01000001">
    <property type="protein sequence ID" value="TKS54235.1"/>
    <property type="molecule type" value="Genomic_DNA"/>
</dbReference>
<dbReference type="NCBIfam" id="NF000927">
    <property type="entry name" value="PRK00092.1-1"/>
    <property type="match status" value="1"/>
</dbReference>
<comment type="similarity">
    <text evidence="3">Belongs to the RimP family.</text>
</comment>
<dbReference type="GO" id="GO:0006412">
    <property type="term" value="P:translation"/>
    <property type="evidence" value="ECO:0007669"/>
    <property type="project" value="TreeGrafter"/>
</dbReference>
<comment type="caution">
    <text evidence="7">The sequence shown here is derived from an EMBL/GenBank/DDBJ whole genome shotgun (WGS) entry which is preliminary data.</text>
</comment>
<dbReference type="InterPro" id="IPR028998">
    <property type="entry name" value="RimP_C"/>
</dbReference>
<comment type="function">
    <text evidence="3">Required for maturation of 30S ribosomal subunits.</text>
</comment>
<feature type="region of interest" description="Disordered" evidence="4">
    <location>
        <begin position="1"/>
        <end position="20"/>
    </location>
</feature>
<feature type="compositionally biased region" description="Basic and acidic residues" evidence="4">
    <location>
        <begin position="227"/>
        <end position="238"/>
    </location>
</feature>
<dbReference type="InterPro" id="IPR003728">
    <property type="entry name" value="Ribosome_maturation_RimP"/>
</dbReference>
<keyword evidence="8" id="KW-1185">Reference proteome</keyword>
<dbReference type="GO" id="GO:0005829">
    <property type="term" value="C:cytosol"/>
    <property type="evidence" value="ECO:0007669"/>
    <property type="project" value="TreeGrafter"/>
</dbReference>
<evidence type="ECO:0000259" key="5">
    <source>
        <dbReference type="Pfam" id="PF02576"/>
    </source>
</evidence>
<accession>A0A4Z1R6R7</accession>
<dbReference type="FunFam" id="3.30.300.70:FF:000001">
    <property type="entry name" value="Ribosome maturation factor RimP"/>
    <property type="match status" value="1"/>
</dbReference>
<sequence length="252" mass="26510">MECPQGRHSGGTGRDRAESVHVAPCAGTEIQRHRTRGPSGPLAVSGGGFSFTGSKGAGAFVADNATRIIELLKPTVEALGLELLGAEYLPNPGSALLRLYIDRPGSEGDAVGPGVTIEDCEAVSREVSAQLDVEDPITSHYTLEVSSPGIDRPLFSAAQFARFNGETAKVVLKLPQNGRRRLTGRIVSVDDERITFDIDGQAFEVVADNIEKARLVPDWVALGLAPAKDEASGRDARPGKSGAKKRSDGPAA</sequence>
<dbReference type="InterPro" id="IPR035956">
    <property type="entry name" value="RimP_N_sf"/>
</dbReference>
<evidence type="ECO:0000256" key="3">
    <source>
        <dbReference type="HAMAP-Rule" id="MF_01077"/>
    </source>
</evidence>
<dbReference type="AlphaFoldDB" id="A0A4Z1R6R7"/>
<evidence type="ECO:0000313" key="8">
    <source>
        <dbReference type="Proteomes" id="UP000298681"/>
    </source>
</evidence>
<protein>
    <recommendedName>
        <fullName evidence="3">Ribosome maturation factor RimP</fullName>
    </recommendedName>
</protein>
<feature type="domain" description="Ribosome maturation factor RimP N-terminal" evidence="5">
    <location>
        <begin position="71"/>
        <end position="151"/>
    </location>
</feature>
<evidence type="ECO:0000256" key="4">
    <source>
        <dbReference type="SAM" id="MobiDB-lite"/>
    </source>
</evidence>
<dbReference type="Proteomes" id="UP000298681">
    <property type="component" value="Unassembled WGS sequence"/>
</dbReference>
<keyword evidence="2 3" id="KW-0690">Ribosome biogenesis</keyword>
<dbReference type="PANTHER" id="PTHR33867">
    <property type="entry name" value="RIBOSOME MATURATION FACTOR RIMP"/>
    <property type="match status" value="1"/>
</dbReference>
<name>A0A4Z1R6R7_9GAMM</name>
<dbReference type="SUPFAM" id="SSF75420">
    <property type="entry name" value="YhbC-like, N-terminal domain"/>
    <property type="match status" value="1"/>
</dbReference>
<feature type="domain" description="Ribosome maturation factor RimP C-terminal" evidence="6">
    <location>
        <begin position="154"/>
        <end position="219"/>
    </location>
</feature>
<evidence type="ECO:0000256" key="2">
    <source>
        <dbReference type="ARBA" id="ARBA00022517"/>
    </source>
</evidence>
<comment type="subcellular location">
    <subcellularLocation>
        <location evidence="3">Cytoplasm</location>
    </subcellularLocation>
</comment>
<gene>
    <name evidence="3 7" type="primary">rimP</name>
    <name evidence="7" type="ORF">E4582_05260</name>
</gene>
<feature type="region of interest" description="Disordered" evidence="4">
    <location>
        <begin position="227"/>
        <end position="252"/>
    </location>
</feature>
<dbReference type="Gene3D" id="3.30.300.70">
    <property type="entry name" value="RimP-like superfamily, N-terminal"/>
    <property type="match status" value="1"/>
</dbReference>
<dbReference type="PANTHER" id="PTHR33867:SF1">
    <property type="entry name" value="RIBOSOME MATURATION FACTOR RIMP"/>
    <property type="match status" value="1"/>
</dbReference>
<dbReference type="SUPFAM" id="SSF74942">
    <property type="entry name" value="YhbC-like, C-terminal domain"/>
    <property type="match status" value="1"/>
</dbReference>
<dbReference type="InterPro" id="IPR028989">
    <property type="entry name" value="RimP_N"/>
</dbReference>
<evidence type="ECO:0000259" key="6">
    <source>
        <dbReference type="Pfam" id="PF17384"/>
    </source>
</evidence>
<proteinExistence type="inferred from homology"/>
<dbReference type="Gene3D" id="2.30.30.180">
    <property type="entry name" value="Ribosome maturation factor RimP, C-terminal domain"/>
    <property type="match status" value="1"/>
</dbReference>
<dbReference type="Pfam" id="PF17384">
    <property type="entry name" value="DUF150_C"/>
    <property type="match status" value="1"/>
</dbReference>
<dbReference type="GO" id="GO:0000028">
    <property type="term" value="P:ribosomal small subunit assembly"/>
    <property type="evidence" value="ECO:0007669"/>
    <property type="project" value="TreeGrafter"/>
</dbReference>
<organism evidence="7 8">
    <name type="scientific">Luteimonas yindakuii</name>
    <dbReference type="NCBI Taxonomy" id="2565782"/>
    <lineage>
        <taxon>Bacteria</taxon>
        <taxon>Pseudomonadati</taxon>
        <taxon>Pseudomonadota</taxon>
        <taxon>Gammaproteobacteria</taxon>
        <taxon>Lysobacterales</taxon>
        <taxon>Lysobacteraceae</taxon>
        <taxon>Luteimonas</taxon>
    </lineage>
</organism>
<dbReference type="HAMAP" id="MF_01077">
    <property type="entry name" value="RimP"/>
    <property type="match status" value="1"/>
</dbReference>
<reference evidence="7 8" key="1">
    <citation type="submission" date="2019-01" db="EMBL/GenBank/DDBJ databases">
        <authorList>
            <person name="Zhang S."/>
        </authorList>
    </citation>
    <scope>NUCLEOTIDE SEQUENCE [LARGE SCALE GENOMIC DNA]</scope>
    <source>
        <strain evidence="7 8">1626</strain>
    </source>
</reference>
<evidence type="ECO:0000313" key="7">
    <source>
        <dbReference type="EMBL" id="TKS54235.1"/>
    </source>
</evidence>
<keyword evidence="1 3" id="KW-0963">Cytoplasm</keyword>
<dbReference type="InterPro" id="IPR036847">
    <property type="entry name" value="RimP_C_sf"/>
</dbReference>
<dbReference type="Pfam" id="PF02576">
    <property type="entry name" value="RimP_N"/>
    <property type="match status" value="1"/>
</dbReference>
<evidence type="ECO:0000256" key="1">
    <source>
        <dbReference type="ARBA" id="ARBA00022490"/>
    </source>
</evidence>